<dbReference type="Proteomes" id="UP000714275">
    <property type="component" value="Unassembled WGS sequence"/>
</dbReference>
<keyword evidence="2" id="KW-1185">Reference proteome</keyword>
<proteinExistence type="predicted"/>
<protein>
    <submittedName>
        <fullName evidence="1">Uncharacterized protein</fullName>
    </submittedName>
</protein>
<organism evidence="1 2">
    <name type="scientific">Suillus placidus</name>
    <dbReference type="NCBI Taxonomy" id="48579"/>
    <lineage>
        <taxon>Eukaryota</taxon>
        <taxon>Fungi</taxon>
        <taxon>Dikarya</taxon>
        <taxon>Basidiomycota</taxon>
        <taxon>Agaricomycotina</taxon>
        <taxon>Agaricomycetes</taxon>
        <taxon>Agaricomycetidae</taxon>
        <taxon>Boletales</taxon>
        <taxon>Suillineae</taxon>
        <taxon>Suillaceae</taxon>
        <taxon>Suillus</taxon>
    </lineage>
</organism>
<dbReference type="OrthoDB" id="2689154at2759"/>
<sequence>MPVQELVGNLTKDELQAAVPTGIFHQTFRNVLWTKIIKLVRAQSDEVLALINHAIKVKEERKQKKQVKKKKQIYEAHQQERENNAGEGSITVENCQVAEPSFRDHSKFMELPTDEVRKQCFRAFQEATSNRALAMNVCVVCVREMMAFKGEKLFILSVPNIKQRLRPAVVHPSYDLWEGMLLAKHWH</sequence>
<reference evidence="1" key="1">
    <citation type="journal article" date="2020" name="New Phytol.">
        <title>Comparative genomics reveals dynamic genome evolution in host specialist ectomycorrhizal fungi.</title>
        <authorList>
            <person name="Lofgren L.A."/>
            <person name="Nguyen N.H."/>
            <person name="Vilgalys R."/>
            <person name="Ruytinx J."/>
            <person name="Liao H.L."/>
            <person name="Branco S."/>
            <person name="Kuo A."/>
            <person name="LaButti K."/>
            <person name="Lipzen A."/>
            <person name="Andreopoulos W."/>
            <person name="Pangilinan J."/>
            <person name="Riley R."/>
            <person name="Hundley H."/>
            <person name="Na H."/>
            <person name="Barry K."/>
            <person name="Grigoriev I.V."/>
            <person name="Stajich J.E."/>
            <person name="Kennedy P.G."/>
        </authorList>
    </citation>
    <scope>NUCLEOTIDE SEQUENCE</scope>
    <source>
        <strain evidence="1">DOB743</strain>
    </source>
</reference>
<comment type="caution">
    <text evidence="1">The sequence shown here is derived from an EMBL/GenBank/DDBJ whole genome shotgun (WGS) entry which is preliminary data.</text>
</comment>
<name>A0A9P7A8K5_9AGAM</name>
<evidence type="ECO:0000313" key="1">
    <source>
        <dbReference type="EMBL" id="KAG1783657.1"/>
    </source>
</evidence>
<accession>A0A9P7A8K5</accession>
<gene>
    <name evidence="1" type="ORF">EV702DRAFT_1040192</name>
</gene>
<dbReference type="AlphaFoldDB" id="A0A9P7A8K5"/>
<evidence type="ECO:0000313" key="2">
    <source>
        <dbReference type="Proteomes" id="UP000714275"/>
    </source>
</evidence>
<dbReference type="EMBL" id="JABBWD010000001">
    <property type="protein sequence ID" value="KAG1783657.1"/>
    <property type="molecule type" value="Genomic_DNA"/>
</dbReference>